<dbReference type="EMBL" id="CP109441">
    <property type="protein sequence ID" value="WUV47397.1"/>
    <property type="molecule type" value="Genomic_DNA"/>
</dbReference>
<dbReference type="InterPro" id="IPR005475">
    <property type="entry name" value="Transketolase-like_Pyr-bd"/>
</dbReference>
<dbReference type="InterPro" id="IPR009014">
    <property type="entry name" value="Transketo_C/PFOR_II"/>
</dbReference>
<dbReference type="CDD" id="cd07036">
    <property type="entry name" value="TPP_PYR_E1-PDHc-beta_like"/>
    <property type="match status" value="1"/>
</dbReference>
<dbReference type="SUPFAM" id="SSF52518">
    <property type="entry name" value="Thiamin diphosphate-binding fold (THDP-binding)"/>
    <property type="match status" value="2"/>
</dbReference>
<feature type="domain" description="Transketolase-like pyrimidine-binding" evidence="7">
    <location>
        <begin position="341"/>
        <end position="515"/>
    </location>
</feature>
<evidence type="ECO:0000259" key="7">
    <source>
        <dbReference type="SMART" id="SM00861"/>
    </source>
</evidence>
<evidence type="ECO:0000313" key="9">
    <source>
        <dbReference type="Proteomes" id="UP001432062"/>
    </source>
</evidence>
<dbReference type="CDD" id="cd02000">
    <property type="entry name" value="TPP_E1_PDC_ADC_BCADC"/>
    <property type="match status" value="1"/>
</dbReference>
<evidence type="ECO:0000313" key="8">
    <source>
        <dbReference type="EMBL" id="WUV47397.1"/>
    </source>
</evidence>
<dbReference type="RefSeq" id="WP_327100466.1">
    <property type="nucleotide sequence ID" value="NZ_CP109149.1"/>
</dbReference>
<evidence type="ECO:0000256" key="3">
    <source>
        <dbReference type="ARBA" id="ARBA00022532"/>
    </source>
</evidence>
<evidence type="ECO:0000256" key="2">
    <source>
        <dbReference type="ARBA" id="ARBA00012945"/>
    </source>
</evidence>
<dbReference type="NCBIfam" id="NF006667">
    <property type="entry name" value="PRK09212.1"/>
    <property type="match status" value="1"/>
</dbReference>
<sequence>MTESNLRTTDSGNAATLTEMYRRMLTIRRFEEHAARLYRDSRIPGFLHLSIGQEASAVGACWPLDDRDVVTSTHRGHGHCIAKGLDVDGMFAELMGKETGTCKGRGGSMHIADPRKGIFGANGIVGAGLPIAVGAGTAAQLRRGGGVVVAFFGDGAIAQGVFHESVNLAAVWDLPVIFFCENNGYSEFSAAADQHRATLRERAAGYGVEYHGVDGNDVVQVAALQRELVARLRAGAGPMIVEATTYRWHGHYEGDPESYRDAEELAEWKKRDPLVLLADTMRGRGLAEQLAVVEREVDVVIEHAIEQATAAPYPAAETVGDFVTTPRAEIPEPATPTGGTLKIMHAITNALTRELEEDPTVFLAGIDVGKGGNVYGLTRGLADKFPGRVRDTPISESAIMGTAVGAAMAGYRPVVELMYFDFIGVCLDQLMNQAAKLRFMTGGAVTMPLVVRTQFGAGKSSGSQHSQSLEGLLAHIPGLTVVMPSTPADTYGLLRAAIQDPNPVIFIENRLLYGKKGPEPSADHLVPLGKAIVRRPGVDATVVSYSKMMYDCLAVADRLSAEGIEVEVIDLRTISPLDFDTVLTSLRKTNRLVVVHQAVGEFGVGAELAARAVREGFWYLDAPVIRVTAGATPAPYTPALEQIWLPDEARIEAAIRESLDAHP</sequence>
<evidence type="ECO:0000256" key="6">
    <source>
        <dbReference type="ARBA" id="ARBA00051911"/>
    </source>
</evidence>
<comment type="catalytic activity">
    <reaction evidence="6">
        <text>N(6)-[(R)-lipoyl]-L-lysyl-[protein] + 2-oxoglutarate + H(+) = N(6)-[(R)-S(8)-succinyldihydrolipoyl]-L-lysyl-[protein] + CO2</text>
        <dbReference type="Rhea" id="RHEA:12188"/>
        <dbReference type="Rhea" id="RHEA-COMP:10474"/>
        <dbReference type="Rhea" id="RHEA-COMP:20092"/>
        <dbReference type="ChEBI" id="CHEBI:15378"/>
        <dbReference type="ChEBI" id="CHEBI:16526"/>
        <dbReference type="ChEBI" id="CHEBI:16810"/>
        <dbReference type="ChEBI" id="CHEBI:83099"/>
        <dbReference type="ChEBI" id="CHEBI:83120"/>
        <dbReference type="EC" id="1.2.4.2"/>
    </reaction>
</comment>
<dbReference type="SMART" id="SM00861">
    <property type="entry name" value="Transket_pyr"/>
    <property type="match status" value="1"/>
</dbReference>
<evidence type="ECO:0000256" key="5">
    <source>
        <dbReference type="ARBA" id="ARBA00023052"/>
    </source>
</evidence>
<dbReference type="PANTHER" id="PTHR43257">
    <property type="entry name" value="PYRUVATE DEHYDROGENASE E1 COMPONENT BETA SUBUNIT"/>
    <property type="match status" value="1"/>
</dbReference>
<dbReference type="Proteomes" id="UP001432062">
    <property type="component" value="Chromosome"/>
</dbReference>
<dbReference type="InterPro" id="IPR033248">
    <property type="entry name" value="Transketolase_C"/>
</dbReference>
<evidence type="ECO:0000256" key="1">
    <source>
        <dbReference type="ARBA" id="ARBA00001964"/>
    </source>
</evidence>
<protein>
    <recommendedName>
        <fullName evidence="2">dihydrolipoyllysine-residue succinyltransferase</fullName>
        <ecNumber evidence="2">2.3.1.61</ecNumber>
    </recommendedName>
</protein>
<dbReference type="PANTHER" id="PTHR43257:SF2">
    <property type="entry name" value="PYRUVATE DEHYDROGENASE E1 COMPONENT SUBUNIT BETA"/>
    <property type="match status" value="1"/>
</dbReference>
<dbReference type="Pfam" id="PF02779">
    <property type="entry name" value="Transket_pyr"/>
    <property type="match status" value="1"/>
</dbReference>
<keyword evidence="9" id="KW-1185">Reference proteome</keyword>
<keyword evidence="5" id="KW-0786">Thiamine pyrophosphate</keyword>
<dbReference type="EC" id="2.3.1.61" evidence="2"/>
<gene>
    <name evidence="8" type="ORF">OG563_03920</name>
</gene>
<dbReference type="InterPro" id="IPR001017">
    <property type="entry name" value="DH_E1"/>
</dbReference>
<organism evidence="8 9">
    <name type="scientific">Nocardia vinacea</name>
    <dbReference type="NCBI Taxonomy" id="96468"/>
    <lineage>
        <taxon>Bacteria</taxon>
        <taxon>Bacillati</taxon>
        <taxon>Actinomycetota</taxon>
        <taxon>Actinomycetes</taxon>
        <taxon>Mycobacteriales</taxon>
        <taxon>Nocardiaceae</taxon>
        <taxon>Nocardia</taxon>
    </lineage>
</organism>
<dbReference type="Gene3D" id="3.40.50.970">
    <property type="match status" value="2"/>
</dbReference>
<evidence type="ECO:0000256" key="4">
    <source>
        <dbReference type="ARBA" id="ARBA00023002"/>
    </source>
</evidence>
<dbReference type="InterPro" id="IPR029061">
    <property type="entry name" value="THDP-binding"/>
</dbReference>
<accession>A0ABZ1YVS9</accession>
<comment type="cofactor">
    <cofactor evidence="1">
        <name>thiamine diphosphate</name>
        <dbReference type="ChEBI" id="CHEBI:58937"/>
    </cofactor>
</comment>
<dbReference type="SUPFAM" id="SSF52922">
    <property type="entry name" value="TK C-terminal domain-like"/>
    <property type="match status" value="1"/>
</dbReference>
<proteinExistence type="predicted"/>
<reference evidence="8" key="1">
    <citation type="submission" date="2022-10" db="EMBL/GenBank/DDBJ databases">
        <title>The complete genomes of actinobacterial strains from the NBC collection.</title>
        <authorList>
            <person name="Joergensen T.S."/>
            <person name="Alvarez Arevalo M."/>
            <person name="Sterndorff E.B."/>
            <person name="Faurdal D."/>
            <person name="Vuksanovic O."/>
            <person name="Mourched A.-S."/>
            <person name="Charusanti P."/>
            <person name="Shaw S."/>
            <person name="Blin K."/>
            <person name="Weber T."/>
        </authorList>
    </citation>
    <scope>NUCLEOTIDE SEQUENCE</scope>
    <source>
        <strain evidence="8">NBC_01482</strain>
    </source>
</reference>
<dbReference type="Gene3D" id="3.40.50.920">
    <property type="match status" value="1"/>
</dbReference>
<keyword evidence="3" id="KW-0816">Tricarboxylic acid cycle</keyword>
<keyword evidence="4" id="KW-0560">Oxidoreductase</keyword>
<dbReference type="Pfam" id="PF00676">
    <property type="entry name" value="E1_dh"/>
    <property type="match status" value="1"/>
</dbReference>
<name>A0ABZ1YVS9_9NOCA</name>
<dbReference type="Pfam" id="PF02780">
    <property type="entry name" value="Transketolase_C"/>
    <property type="match status" value="1"/>
</dbReference>